<feature type="region of interest" description="Disordered" evidence="2">
    <location>
        <begin position="305"/>
        <end position="341"/>
    </location>
</feature>
<dbReference type="GO" id="GO:0047417">
    <property type="term" value="F:N-carbamoyl-D-amino acid hydrolase activity"/>
    <property type="evidence" value="ECO:0007669"/>
    <property type="project" value="UniProtKB-EC"/>
</dbReference>
<sequence>MPTRTLDVAVVQAGELTEDITANITGLAGLIRAAATGGAGVPDLVVLPELITTPYFCTGHDIGRTGWAEPIPGPATTVFATLAAELGCAIAFGMFERAPDDRTHNAVVLIDRSGRVADWRTPDGGTVPAYRKLSLPANKVSGIDIDEKYHFAPGQTPVTTDLLGTRFGCVVCYDRTFPEYWAVARGLGAEVVLAIVSSLGSREDLFLAELRTRAMESQVWIVAANRAGPETLDGVTVDYFGRSCVIAPDGAIVAEAPAHVADEILRVRLDLDAVPAVRAAFPLARDRRPDVLRLLADLSSGVVRPTGVPRPVPGAPAPPDPIGSTSAAREVSQAGSAVARK</sequence>
<dbReference type="InterPro" id="IPR050345">
    <property type="entry name" value="Aliph_Amidase/BUP"/>
</dbReference>
<dbReference type="PROSITE" id="PS50263">
    <property type="entry name" value="CN_HYDROLASE"/>
    <property type="match status" value="1"/>
</dbReference>
<dbReference type="Pfam" id="PF00795">
    <property type="entry name" value="CN_hydrolase"/>
    <property type="match status" value="1"/>
</dbReference>
<dbReference type="PANTHER" id="PTHR43674">
    <property type="entry name" value="NITRILASE C965.09-RELATED"/>
    <property type="match status" value="1"/>
</dbReference>
<keyword evidence="1 4" id="KW-0378">Hydrolase</keyword>
<reference evidence="4 5" key="1">
    <citation type="submission" date="2019-10" db="EMBL/GenBank/DDBJ databases">
        <title>Nocardia macrotermitis sp. nov. and Nocardia aurantia sp. nov., isolated from the gut of fungus growing-termite Macrotermes natalensis.</title>
        <authorList>
            <person name="Benndorf R."/>
            <person name="Schwitalla J."/>
            <person name="Martin K."/>
            <person name="De Beer W."/>
            <person name="Kaster A.-K."/>
            <person name="Vollmers J."/>
            <person name="Poulsen M."/>
            <person name="Beemelmanns C."/>
        </authorList>
    </citation>
    <scope>NUCLEOTIDE SEQUENCE [LARGE SCALE GENOMIC DNA]</scope>
    <source>
        <strain evidence="4 5">RB56</strain>
    </source>
</reference>
<dbReference type="EMBL" id="WEGI01000018">
    <property type="protein sequence ID" value="MQY31280.1"/>
    <property type="molecule type" value="Genomic_DNA"/>
</dbReference>
<keyword evidence="5" id="KW-1185">Reference proteome</keyword>
<dbReference type="AlphaFoldDB" id="A0A7K0DZM7"/>
<dbReference type="InterPro" id="IPR003010">
    <property type="entry name" value="C-N_Hydrolase"/>
</dbReference>
<evidence type="ECO:0000256" key="2">
    <source>
        <dbReference type="SAM" id="MobiDB-lite"/>
    </source>
</evidence>
<dbReference type="Gene3D" id="3.60.110.10">
    <property type="entry name" value="Carbon-nitrogen hydrolase"/>
    <property type="match status" value="1"/>
</dbReference>
<proteinExistence type="predicted"/>
<feature type="domain" description="CN hydrolase" evidence="3">
    <location>
        <begin position="6"/>
        <end position="271"/>
    </location>
</feature>
<dbReference type="InterPro" id="IPR036526">
    <property type="entry name" value="C-N_Hydrolase_sf"/>
</dbReference>
<dbReference type="Proteomes" id="UP000431401">
    <property type="component" value="Unassembled WGS sequence"/>
</dbReference>
<evidence type="ECO:0000313" key="5">
    <source>
        <dbReference type="Proteomes" id="UP000431401"/>
    </source>
</evidence>
<comment type="caution">
    <text evidence="4">The sequence shown here is derived from an EMBL/GenBank/DDBJ whole genome shotgun (WGS) entry which is preliminary data.</text>
</comment>
<name>A0A7K0DZM7_9NOCA</name>
<dbReference type="EC" id="3.5.1.77" evidence="4"/>
<evidence type="ECO:0000256" key="1">
    <source>
        <dbReference type="ARBA" id="ARBA00022801"/>
    </source>
</evidence>
<evidence type="ECO:0000259" key="3">
    <source>
        <dbReference type="PROSITE" id="PS50263"/>
    </source>
</evidence>
<dbReference type="CDD" id="cd07197">
    <property type="entry name" value="nitrilase"/>
    <property type="match status" value="1"/>
</dbReference>
<protein>
    <submittedName>
        <fullName evidence="4">N-carbamoyl-D-amino acid hydrolase</fullName>
        <ecNumber evidence="4">3.5.1.77</ecNumber>
    </submittedName>
</protein>
<dbReference type="SUPFAM" id="SSF56317">
    <property type="entry name" value="Carbon-nitrogen hydrolase"/>
    <property type="match status" value="1"/>
</dbReference>
<dbReference type="RefSeq" id="WP_153348537.1">
    <property type="nucleotide sequence ID" value="NZ_WEGI01000018.1"/>
</dbReference>
<feature type="compositionally biased region" description="Pro residues" evidence="2">
    <location>
        <begin position="308"/>
        <end position="321"/>
    </location>
</feature>
<dbReference type="OrthoDB" id="4008466at2"/>
<dbReference type="PANTHER" id="PTHR43674:SF16">
    <property type="entry name" value="CARBON-NITROGEN FAMILY, PUTATIVE (AFU_ORTHOLOGUE AFUA_5G02350)-RELATED"/>
    <property type="match status" value="1"/>
</dbReference>
<accession>A0A7K0DZM7</accession>
<gene>
    <name evidence="4" type="ORF">NRB56_68890</name>
</gene>
<evidence type="ECO:0000313" key="4">
    <source>
        <dbReference type="EMBL" id="MQY31280.1"/>
    </source>
</evidence>
<organism evidence="4 5">
    <name type="scientific">Nocardia aurantia</name>
    <dbReference type="NCBI Taxonomy" id="2585199"/>
    <lineage>
        <taxon>Bacteria</taxon>
        <taxon>Bacillati</taxon>
        <taxon>Actinomycetota</taxon>
        <taxon>Actinomycetes</taxon>
        <taxon>Mycobacteriales</taxon>
        <taxon>Nocardiaceae</taxon>
        <taxon>Nocardia</taxon>
    </lineage>
</organism>